<dbReference type="RefSeq" id="WP_302714017.1">
    <property type="nucleotide sequence ID" value="NZ_JAULRT010000060.1"/>
</dbReference>
<sequence>MFLSNKRLGWGLAAIALLSALLVTPLLLSGPDNDKQPEAETASLQAGWTAWLDPETGELSKEKPPEGVVLRLNDQTMRQFSTSDEDIIPETRQDGMTAINLQGRFRQGSAATISGDGTVSIHRIGDEMFMGPDGPDISRRLHEQSSDDKSEAKTP</sequence>
<reference evidence="2" key="1">
    <citation type="submission" date="2023-07" db="EMBL/GenBank/DDBJ databases">
        <title>Gilvimarinus algae sp. nov., isolated from the surface of Kelp.</title>
        <authorList>
            <person name="Sun Y.Y."/>
            <person name="Gong Y."/>
            <person name="Du Z.J."/>
        </authorList>
    </citation>
    <scope>NUCLEOTIDE SEQUENCE</scope>
    <source>
        <strain evidence="2">SDUM040014</strain>
    </source>
</reference>
<feature type="compositionally biased region" description="Basic and acidic residues" evidence="1">
    <location>
        <begin position="136"/>
        <end position="155"/>
    </location>
</feature>
<accession>A0ABT8TJI4</accession>
<dbReference type="EMBL" id="JAULRT010000060">
    <property type="protein sequence ID" value="MDO3383248.1"/>
    <property type="molecule type" value="Genomic_DNA"/>
</dbReference>
<organism evidence="2 3">
    <name type="scientific">Gilvimarinus algae</name>
    <dbReference type="NCBI Taxonomy" id="3058037"/>
    <lineage>
        <taxon>Bacteria</taxon>
        <taxon>Pseudomonadati</taxon>
        <taxon>Pseudomonadota</taxon>
        <taxon>Gammaproteobacteria</taxon>
        <taxon>Cellvibrionales</taxon>
        <taxon>Cellvibrionaceae</taxon>
        <taxon>Gilvimarinus</taxon>
    </lineage>
</organism>
<dbReference type="Proteomes" id="UP001168380">
    <property type="component" value="Unassembled WGS sequence"/>
</dbReference>
<name>A0ABT8TJI4_9GAMM</name>
<proteinExistence type="predicted"/>
<feature type="region of interest" description="Disordered" evidence="1">
    <location>
        <begin position="125"/>
        <end position="155"/>
    </location>
</feature>
<evidence type="ECO:0000313" key="2">
    <source>
        <dbReference type="EMBL" id="MDO3383248.1"/>
    </source>
</evidence>
<protein>
    <recommendedName>
        <fullName evidence="4">LPS export ABC transporter periplasmic protein LptC</fullName>
    </recommendedName>
</protein>
<gene>
    <name evidence="2" type="ORF">QWI16_13790</name>
</gene>
<keyword evidence="3" id="KW-1185">Reference proteome</keyword>
<evidence type="ECO:0000256" key="1">
    <source>
        <dbReference type="SAM" id="MobiDB-lite"/>
    </source>
</evidence>
<comment type="caution">
    <text evidence="2">The sequence shown here is derived from an EMBL/GenBank/DDBJ whole genome shotgun (WGS) entry which is preliminary data.</text>
</comment>
<evidence type="ECO:0000313" key="3">
    <source>
        <dbReference type="Proteomes" id="UP001168380"/>
    </source>
</evidence>
<evidence type="ECO:0008006" key="4">
    <source>
        <dbReference type="Google" id="ProtNLM"/>
    </source>
</evidence>